<dbReference type="PANTHER" id="PTHR36836">
    <property type="entry name" value="COLANIC ACID BIOSYNTHESIS PROTEIN WCAK"/>
    <property type="match status" value="1"/>
</dbReference>
<dbReference type="InterPro" id="IPR019896">
    <property type="entry name" value="Polysacch_pyruvyl_Trfase_CsaB"/>
</dbReference>
<dbReference type="RefSeq" id="WP_006040030.1">
    <property type="nucleotide sequence ID" value="NZ_AEDD01000012.1"/>
</dbReference>
<dbReference type="InterPro" id="IPR007345">
    <property type="entry name" value="Polysacch_pyruvyl_Trfase"/>
</dbReference>
<dbReference type="SUPFAM" id="SSF53756">
    <property type="entry name" value="UDP-Glycosyltransferase/glycogen phosphorylase"/>
    <property type="match status" value="1"/>
</dbReference>
<evidence type="ECO:0000259" key="1">
    <source>
        <dbReference type="Pfam" id="PF04230"/>
    </source>
</evidence>
<dbReference type="OrthoDB" id="3199616at2"/>
<dbReference type="Pfam" id="PF04230">
    <property type="entry name" value="PS_pyruv_trans"/>
    <property type="match status" value="1"/>
</dbReference>
<name>E0IEF6_9BACL</name>
<gene>
    <name evidence="2" type="ORF">PaecuDRAFT_4047</name>
</gene>
<reference evidence="2 3" key="1">
    <citation type="submission" date="2010-07" db="EMBL/GenBank/DDBJ databases">
        <title>The draft genome of Paenibacillus curdlanolyticus YK9.</title>
        <authorList>
            <consortium name="US DOE Joint Genome Institute (JGI-PGF)"/>
            <person name="Lucas S."/>
            <person name="Copeland A."/>
            <person name="Lapidus A."/>
            <person name="Cheng J.-F."/>
            <person name="Bruce D."/>
            <person name="Goodwin L."/>
            <person name="Pitluck S."/>
            <person name="Land M.L."/>
            <person name="Hauser L."/>
            <person name="Chang Y.-J."/>
            <person name="Jeffries C."/>
            <person name="Anderson I.J."/>
            <person name="Johnson E."/>
            <person name="Loganathan U."/>
            <person name="Mulhopadhyay B."/>
            <person name="Kyrpides N."/>
            <person name="Woyke T.J."/>
        </authorList>
    </citation>
    <scope>NUCLEOTIDE SEQUENCE [LARGE SCALE GENOMIC DNA]</scope>
    <source>
        <strain evidence="2 3">YK9</strain>
    </source>
</reference>
<evidence type="ECO:0000313" key="2">
    <source>
        <dbReference type="EMBL" id="EFM09044.1"/>
    </source>
</evidence>
<accession>E0IEF6</accession>
<dbReference type="STRING" id="717606.PaecuDRAFT_4047"/>
<sequence length="382" mass="42069">MASHENRPIRRVIVSGYYGFRNSGDEAVLKSILNALRSEGEAQGIEIQPVVLSADPAWTTAMYGCEAVPRMSPSVLLRELRRCDGLISGGGSLLQDATGWKTIPYYTGVLAFAQMLGKPTFIYSQGVGPVNRGWLFAPIRRVMKRSRYLSVRDQESAALLGRMGVPTDRIEVVPDPVMGLPLPEGSAASSHKRSSEELPVVGISLRYWRKDGADLERAAEALAVLAKRRAVKLRFLPFHTPDDAEASNVVMERLQAIGLGNSAMELAAPGDDPQQMLLEVSRCDVLFGMRLHALIYAANQRVPMLGLSYDPKIDQFLKRLAITAIGTTESLSAEQFADHAVALLDGPDAWRQNHAEAIDRLKRESQRPAQQIAALLRQMTRR</sequence>
<dbReference type="EMBL" id="AEDD01000012">
    <property type="protein sequence ID" value="EFM09044.1"/>
    <property type="molecule type" value="Genomic_DNA"/>
</dbReference>
<dbReference type="Proteomes" id="UP000005387">
    <property type="component" value="Unassembled WGS sequence"/>
</dbReference>
<dbReference type="eggNOG" id="COG2327">
    <property type="taxonomic scope" value="Bacteria"/>
</dbReference>
<evidence type="ECO:0000313" key="3">
    <source>
        <dbReference type="Proteomes" id="UP000005387"/>
    </source>
</evidence>
<keyword evidence="3" id="KW-1185">Reference proteome</keyword>
<dbReference type="GO" id="GO:0016740">
    <property type="term" value="F:transferase activity"/>
    <property type="evidence" value="ECO:0007669"/>
    <property type="project" value="UniProtKB-KW"/>
</dbReference>
<proteinExistence type="predicted"/>
<organism evidence="2 3">
    <name type="scientific">Paenibacillus curdlanolyticus YK9</name>
    <dbReference type="NCBI Taxonomy" id="717606"/>
    <lineage>
        <taxon>Bacteria</taxon>
        <taxon>Bacillati</taxon>
        <taxon>Bacillota</taxon>
        <taxon>Bacilli</taxon>
        <taxon>Bacillales</taxon>
        <taxon>Paenibacillaceae</taxon>
        <taxon>Paenibacillus</taxon>
    </lineage>
</organism>
<dbReference type="NCBIfam" id="TIGR03609">
    <property type="entry name" value="S_layer_CsaB"/>
    <property type="match status" value="1"/>
</dbReference>
<feature type="domain" description="Polysaccharide pyruvyl transferase" evidence="1">
    <location>
        <begin position="22"/>
        <end position="311"/>
    </location>
</feature>
<keyword evidence="2" id="KW-0808">Transferase</keyword>
<protein>
    <submittedName>
        <fullName evidence="2">Polysaccharide pyruvyl transferase CsaB</fullName>
    </submittedName>
</protein>
<dbReference type="PANTHER" id="PTHR36836:SF1">
    <property type="entry name" value="COLANIC ACID BIOSYNTHESIS PROTEIN WCAK"/>
    <property type="match status" value="1"/>
</dbReference>
<dbReference type="AlphaFoldDB" id="E0IEF6"/>